<sequence>MSIRRFGVVVAASALFYGASFGVASAGHNGADVEFVASGDCGETTFTAGVIDAAGTHKVNNMVLVVHADGETQNQVIPVDGTTTSITVGPFTSPSAGTETIHWRVFGGGERDYDDPSWNGYGEAGFTDDINAYAEDNGWGWVVAGPDDDNPFTIWSTVDVESCAGGAEECAGMPIDLGSIQFCLPAF</sequence>
<gene>
    <name evidence="2" type="ORF">GCM10011410_01870</name>
</gene>
<feature type="chain" id="PRO_5037732221" description="Secreted protein" evidence="1">
    <location>
        <begin position="27"/>
        <end position="187"/>
    </location>
</feature>
<accession>A0A916U0H9</accession>
<dbReference type="AlphaFoldDB" id="A0A916U0H9"/>
<reference evidence="2" key="1">
    <citation type="journal article" date="2014" name="Int. J. Syst. Evol. Microbiol.">
        <title>Complete genome sequence of Corynebacterium casei LMG S-19264T (=DSM 44701T), isolated from a smear-ripened cheese.</title>
        <authorList>
            <consortium name="US DOE Joint Genome Institute (JGI-PGF)"/>
            <person name="Walter F."/>
            <person name="Albersmeier A."/>
            <person name="Kalinowski J."/>
            <person name="Ruckert C."/>
        </authorList>
    </citation>
    <scope>NUCLEOTIDE SEQUENCE</scope>
    <source>
        <strain evidence="2">CGMCC 1.15478</strain>
    </source>
</reference>
<feature type="signal peptide" evidence="1">
    <location>
        <begin position="1"/>
        <end position="26"/>
    </location>
</feature>
<evidence type="ECO:0008006" key="4">
    <source>
        <dbReference type="Google" id="ProtNLM"/>
    </source>
</evidence>
<keyword evidence="3" id="KW-1185">Reference proteome</keyword>
<dbReference type="RefSeq" id="WP_188669794.1">
    <property type="nucleotide sequence ID" value="NZ_BMJH01000001.1"/>
</dbReference>
<comment type="caution">
    <text evidence="2">The sequence shown here is derived from an EMBL/GenBank/DDBJ whole genome shotgun (WGS) entry which is preliminary data.</text>
</comment>
<evidence type="ECO:0000313" key="2">
    <source>
        <dbReference type="EMBL" id="GGC53152.1"/>
    </source>
</evidence>
<evidence type="ECO:0000313" key="3">
    <source>
        <dbReference type="Proteomes" id="UP000641514"/>
    </source>
</evidence>
<dbReference type="Proteomes" id="UP000641514">
    <property type="component" value="Unassembled WGS sequence"/>
</dbReference>
<reference evidence="2" key="2">
    <citation type="submission" date="2020-09" db="EMBL/GenBank/DDBJ databases">
        <authorList>
            <person name="Sun Q."/>
            <person name="Zhou Y."/>
        </authorList>
    </citation>
    <scope>NUCLEOTIDE SEQUENCE</scope>
    <source>
        <strain evidence="2">CGMCC 1.15478</strain>
    </source>
</reference>
<name>A0A916U0H9_9ACTN</name>
<organism evidence="2 3">
    <name type="scientific">Hoyosella rhizosphaerae</name>
    <dbReference type="NCBI Taxonomy" id="1755582"/>
    <lineage>
        <taxon>Bacteria</taxon>
        <taxon>Bacillati</taxon>
        <taxon>Actinomycetota</taxon>
        <taxon>Actinomycetes</taxon>
        <taxon>Mycobacteriales</taxon>
        <taxon>Hoyosellaceae</taxon>
        <taxon>Hoyosella</taxon>
    </lineage>
</organism>
<dbReference type="EMBL" id="BMJH01000001">
    <property type="protein sequence ID" value="GGC53152.1"/>
    <property type="molecule type" value="Genomic_DNA"/>
</dbReference>
<protein>
    <recommendedName>
        <fullName evidence="4">Secreted protein</fullName>
    </recommendedName>
</protein>
<keyword evidence="1" id="KW-0732">Signal</keyword>
<evidence type="ECO:0000256" key="1">
    <source>
        <dbReference type="SAM" id="SignalP"/>
    </source>
</evidence>
<proteinExistence type="predicted"/>